<evidence type="ECO:0000256" key="3">
    <source>
        <dbReference type="ARBA" id="ARBA00023136"/>
    </source>
</evidence>
<feature type="compositionally biased region" description="Basic and acidic residues" evidence="4">
    <location>
        <begin position="620"/>
        <end position="631"/>
    </location>
</feature>
<evidence type="ECO:0000313" key="7">
    <source>
        <dbReference type="Proteomes" id="UP000820818"/>
    </source>
</evidence>
<evidence type="ECO:0000313" key="6">
    <source>
        <dbReference type="EMBL" id="KAI9561363.1"/>
    </source>
</evidence>
<dbReference type="Pfam" id="PF04652">
    <property type="entry name" value="Vta1"/>
    <property type="match status" value="1"/>
</dbReference>
<feature type="region of interest" description="Disordered" evidence="4">
    <location>
        <begin position="610"/>
        <end position="631"/>
    </location>
</feature>
<gene>
    <name evidence="6" type="ORF">GHT06_012320</name>
</gene>
<feature type="compositionally biased region" description="Polar residues" evidence="4">
    <location>
        <begin position="364"/>
        <end position="376"/>
    </location>
</feature>
<dbReference type="Gene3D" id="1.25.40.270">
    <property type="entry name" value="Vacuolar protein sorting-associated protein vta1"/>
    <property type="match status" value="1"/>
</dbReference>
<dbReference type="EMBL" id="WJBH02000003">
    <property type="protein sequence ID" value="KAI9561363.1"/>
    <property type="molecule type" value="Genomic_DNA"/>
</dbReference>
<dbReference type="InterPro" id="IPR023175">
    <property type="entry name" value="Vta1/CALS_N_sf"/>
</dbReference>
<dbReference type="SMART" id="SM00543">
    <property type="entry name" value="MIF4G"/>
    <property type="match status" value="1"/>
</dbReference>
<feature type="domain" description="W2" evidence="5">
    <location>
        <begin position="645"/>
        <end position="813"/>
    </location>
</feature>
<dbReference type="AlphaFoldDB" id="A0AAD5LP15"/>
<comment type="caution">
    <text evidence="6">The sequence shown here is derived from an EMBL/GenBank/DDBJ whole genome shotgun (WGS) entry which is preliminary data.</text>
</comment>
<dbReference type="FunFam" id="1.25.40.180:FF:000042">
    <property type="entry name" value="Eukaryotic translation initiation factor 4 gamma"/>
    <property type="match status" value="1"/>
</dbReference>
<organism evidence="6 7">
    <name type="scientific">Daphnia sinensis</name>
    <dbReference type="NCBI Taxonomy" id="1820382"/>
    <lineage>
        <taxon>Eukaryota</taxon>
        <taxon>Metazoa</taxon>
        <taxon>Ecdysozoa</taxon>
        <taxon>Arthropoda</taxon>
        <taxon>Crustacea</taxon>
        <taxon>Branchiopoda</taxon>
        <taxon>Diplostraca</taxon>
        <taxon>Cladocera</taxon>
        <taxon>Anomopoda</taxon>
        <taxon>Daphniidae</taxon>
        <taxon>Daphnia</taxon>
        <taxon>Daphnia similis group</taxon>
    </lineage>
</organism>
<keyword evidence="3" id="KW-0472">Membrane</keyword>
<keyword evidence="7" id="KW-1185">Reference proteome</keyword>
<dbReference type="Pfam" id="PF02854">
    <property type="entry name" value="MIF4G"/>
    <property type="match status" value="1"/>
</dbReference>
<evidence type="ECO:0000256" key="1">
    <source>
        <dbReference type="ARBA" id="ARBA00004308"/>
    </source>
</evidence>
<dbReference type="GO" id="GO:0016281">
    <property type="term" value="C:eukaryotic translation initiation factor 4F complex"/>
    <property type="evidence" value="ECO:0007669"/>
    <property type="project" value="TreeGrafter"/>
</dbReference>
<dbReference type="PROSITE" id="PS51363">
    <property type="entry name" value="W2"/>
    <property type="match status" value="1"/>
</dbReference>
<dbReference type="InterPro" id="IPR039431">
    <property type="entry name" value="Vta1/CALS_N"/>
</dbReference>
<evidence type="ECO:0000256" key="4">
    <source>
        <dbReference type="SAM" id="MobiDB-lite"/>
    </source>
</evidence>
<accession>A0AAD5LP15</accession>
<dbReference type="GO" id="GO:0006417">
    <property type="term" value="P:regulation of translation"/>
    <property type="evidence" value="ECO:0007669"/>
    <property type="project" value="UniProtKB-KW"/>
</dbReference>
<dbReference type="GO" id="GO:0003729">
    <property type="term" value="F:mRNA binding"/>
    <property type="evidence" value="ECO:0007669"/>
    <property type="project" value="TreeGrafter"/>
</dbReference>
<dbReference type="InterPro" id="IPR003890">
    <property type="entry name" value="MIF4G-like_typ-3"/>
</dbReference>
<evidence type="ECO:0000259" key="5">
    <source>
        <dbReference type="PROSITE" id="PS51363"/>
    </source>
</evidence>
<protein>
    <recommendedName>
        <fullName evidence="5">W2 domain-containing protein</fullName>
    </recommendedName>
</protein>
<dbReference type="PANTHER" id="PTHR23253">
    <property type="entry name" value="EUKARYOTIC TRANSLATION INITIATION FACTOR 4 GAMMA"/>
    <property type="match status" value="1"/>
</dbReference>
<keyword evidence="2" id="KW-0810">Translation regulation</keyword>
<dbReference type="GO" id="GO:0003743">
    <property type="term" value="F:translation initiation factor activity"/>
    <property type="evidence" value="ECO:0007669"/>
    <property type="project" value="TreeGrafter"/>
</dbReference>
<dbReference type="SUPFAM" id="SSF48371">
    <property type="entry name" value="ARM repeat"/>
    <property type="match status" value="2"/>
</dbReference>
<evidence type="ECO:0000256" key="2">
    <source>
        <dbReference type="ARBA" id="ARBA00022845"/>
    </source>
</evidence>
<dbReference type="Gene3D" id="1.25.40.180">
    <property type="match status" value="2"/>
</dbReference>
<sequence>MPIPFLLGSVPTNLKSIQQYLDVAADYDTTDVSVSYWSRLYALQQGFSLLKDKEDLEFLLDLMEWLGGKKDELKSLKTVCDLVEAQLHVENVAQNLLTWAESGFQLFPINQFNKIVVGAFSSAKILLDVCSIFGDLKEEMAKKKKYASLHVVNMKNCSTPSNTETTPKILTTLKHKSDPHPVISKIDDKSSEAKKIYDRIFLLNLRNKPSSMKQPRGLLIQEVVRVGQNEEDVSKKAIEPKSSVSPKLMPVALKKFTELMNELNPSTWEKLLPTISGFRINTAKLLWEITGVIYDKAIEEPNMLPFYANLCRFLWFRKVSYVSNPSKTTNFRAMMLSRVLKEFEKTYTSTTGVKTEKEEVKSGETVQPNSVDNPQENQRIDSVCKEMKKLEITPGEKSGREHTFTNIKFIAELFKMKLVAAHVMHDCIVWLLDQNEDESALECLCSVLVAIGKELENPKERPTANPRYLEDIHSYYRTLEAILDKTEISDRVRALIQNVIDMRNNGWLSREDNKSSIKIQQDPSEFEEQDLKKDLSFEKDSSLIDDFSRHAKNALQNGEGTEHAKQEIEQISETPKIDQKPSSKADEKVCPLVQEAATPSVIKIIVDDKETRGDVPNGGHKRENGTARVEDVETNDDSGCVLCESPTEKSNYKAFQQRLKQYLREETQSTTDEICIWIQKEYVGEVDSTFIRALMTCIIETSIEGSGMESKLNHAVFKQRVEVLRRYVGKVIDREVQVVSVIQTLLNKCQHPEGLIRSILETLGNGHVISEASVQSWVFEANPSLLEENLDSLDIKLLVWFNELVMEAEQAHD</sequence>
<dbReference type="Proteomes" id="UP000820818">
    <property type="component" value="Linkage Group LG3"/>
</dbReference>
<dbReference type="InterPro" id="IPR016024">
    <property type="entry name" value="ARM-type_fold"/>
</dbReference>
<dbReference type="GO" id="GO:0012505">
    <property type="term" value="C:endomembrane system"/>
    <property type="evidence" value="ECO:0007669"/>
    <property type="project" value="UniProtKB-SubCell"/>
</dbReference>
<proteinExistence type="predicted"/>
<dbReference type="InterPro" id="IPR003307">
    <property type="entry name" value="W2_domain"/>
</dbReference>
<name>A0AAD5LP15_9CRUS</name>
<feature type="region of interest" description="Disordered" evidence="4">
    <location>
        <begin position="352"/>
        <end position="376"/>
    </location>
</feature>
<dbReference type="PANTHER" id="PTHR23253:SF78">
    <property type="entry name" value="EUKARYOTIC TRANSLATION INITIATION FACTOR 4G1, ISOFORM B-RELATED"/>
    <property type="match status" value="1"/>
</dbReference>
<reference evidence="6 7" key="1">
    <citation type="submission" date="2022-05" db="EMBL/GenBank/DDBJ databases">
        <title>A multi-omics perspective on studying reproductive biology in Daphnia sinensis.</title>
        <authorList>
            <person name="Jia J."/>
        </authorList>
    </citation>
    <scope>NUCLEOTIDE SEQUENCE [LARGE SCALE GENOMIC DNA]</scope>
    <source>
        <strain evidence="6 7">WSL</strain>
    </source>
</reference>
<comment type="subcellular location">
    <subcellularLocation>
        <location evidence="1">Endomembrane system</location>
    </subcellularLocation>
</comment>